<gene>
    <name evidence="2" type="ORF">MNBD_GAMMA17-1645</name>
</gene>
<sequence length="266" mass="28261">MKTVYIDAVGLAAPGLPSWAEAISVLAGKAAYQPEPLARYRPQLLPANERRRATNIIRLAFQAGEDAISANKDLELSQMASVFASSGGDLDIIDNICRVFSGPDRAVSPTQFHNSVHNSAAGYWSIATGSKASSSSLSACDHTFVAGLIEAVMFATVEATPTLLVVYDISAPTPLLEKVLNKKIFGVAFLLSPVKSAFSCASLTLALVSESRDESKALSSELEILRNDNPAAKAIPLLELLARKVDGLLTFSSTGSQYLDVKITQC</sequence>
<dbReference type="AlphaFoldDB" id="A0A3B0ZEU5"/>
<proteinExistence type="predicted"/>
<reference evidence="2" key="1">
    <citation type="submission" date="2018-06" db="EMBL/GenBank/DDBJ databases">
        <authorList>
            <person name="Zhirakovskaya E."/>
        </authorList>
    </citation>
    <scope>NUCLEOTIDE SEQUENCE</scope>
</reference>
<name>A0A3B0ZEU5_9ZZZZ</name>
<dbReference type="SUPFAM" id="SSF53901">
    <property type="entry name" value="Thiolase-like"/>
    <property type="match status" value="1"/>
</dbReference>
<protein>
    <submittedName>
        <fullName evidence="2">3-oxoacyl-[ACP] synthase</fullName>
    </submittedName>
</protein>
<feature type="domain" description="Beta-ketoacyl synthase-like N-terminal" evidence="1">
    <location>
        <begin position="33"/>
        <end position="209"/>
    </location>
</feature>
<dbReference type="EMBL" id="UOFQ01000173">
    <property type="protein sequence ID" value="VAW90121.1"/>
    <property type="molecule type" value="Genomic_DNA"/>
</dbReference>
<dbReference type="InterPro" id="IPR014030">
    <property type="entry name" value="Ketoacyl_synth_N"/>
</dbReference>
<dbReference type="InterPro" id="IPR016039">
    <property type="entry name" value="Thiolase-like"/>
</dbReference>
<organism evidence="2">
    <name type="scientific">hydrothermal vent metagenome</name>
    <dbReference type="NCBI Taxonomy" id="652676"/>
    <lineage>
        <taxon>unclassified sequences</taxon>
        <taxon>metagenomes</taxon>
        <taxon>ecological metagenomes</taxon>
    </lineage>
</organism>
<evidence type="ECO:0000259" key="1">
    <source>
        <dbReference type="Pfam" id="PF13723"/>
    </source>
</evidence>
<dbReference type="Pfam" id="PF13723">
    <property type="entry name" value="Ketoacyl-synt_2"/>
    <property type="match status" value="1"/>
</dbReference>
<accession>A0A3B0ZEU5</accession>
<evidence type="ECO:0000313" key="2">
    <source>
        <dbReference type="EMBL" id="VAW90121.1"/>
    </source>
</evidence>
<dbReference type="GO" id="GO:0016746">
    <property type="term" value="F:acyltransferase activity"/>
    <property type="evidence" value="ECO:0007669"/>
    <property type="project" value="InterPro"/>
</dbReference>